<evidence type="ECO:0000313" key="6">
    <source>
        <dbReference type="EMBL" id="GFH23150.1"/>
    </source>
</evidence>
<evidence type="ECO:0000256" key="5">
    <source>
        <dbReference type="RuleBase" id="RU003470"/>
    </source>
</evidence>
<comment type="caution">
    <text evidence="6">The sequence shown here is derived from an EMBL/GenBank/DDBJ whole genome shotgun (WGS) entry which is preliminary data.</text>
</comment>
<proteinExistence type="inferred from homology"/>
<evidence type="ECO:0000256" key="4">
    <source>
        <dbReference type="ARBA" id="ARBA00048018"/>
    </source>
</evidence>
<comment type="catalytic activity">
    <reaction evidence="4">
        <text>a D-aminoacyl-tRNA + H2O = a tRNA + a D-alpha-amino acid + H(+)</text>
        <dbReference type="Rhea" id="RHEA:13953"/>
        <dbReference type="Rhea" id="RHEA-COMP:10123"/>
        <dbReference type="Rhea" id="RHEA-COMP:10124"/>
        <dbReference type="ChEBI" id="CHEBI:15377"/>
        <dbReference type="ChEBI" id="CHEBI:15378"/>
        <dbReference type="ChEBI" id="CHEBI:59871"/>
        <dbReference type="ChEBI" id="CHEBI:78442"/>
        <dbReference type="ChEBI" id="CHEBI:79333"/>
        <dbReference type="EC" id="3.1.1.96"/>
    </reaction>
</comment>
<keyword evidence="5" id="KW-0694">RNA-binding</keyword>
<evidence type="ECO:0000256" key="3">
    <source>
        <dbReference type="ARBA" id="ARBA00047676"/>
    </source>
</evidence>
<dbReference type="FunFam" id="3.50.80.10:FF:000001">
    <property type="entry name" value="D-aminoacyl-tRNA deacylase"/>
    <property type="match status" value="1"/>
</dbReference>
<comment type="catalytic activity">
    <reaction evidence="3">
        <text>glycyl-tRNA(Ala) + H2O = tRNA(Ala) + glycine + H(+)</text>
        <dbReference type="Rhea" id="RHEA:53744"/>
        <dbReference type="Rhea" id="RHEA-COMP:9657"/>
        <dbReference type="Rhea" id="RHEA-COMP:13640"/>
        <dbReference type="ChEBI" id="CHEBI:15377"/>
        <dbReference type="ChEBI" id="CHEBI:15378"/>
        <dbReference type="ChEBI" id="CHEBI:57305"/>
        <dbReference type="ChEBI" id="CHEBI:78442"/>
        <dbReference type="ChEBI" id="CHEBI:78522"/>
        <dbReference type="EC" id="3.1.1.96"/>
    </reaction>
</comment>
<dbReference type="PANTHER" id="PTHR10472">
    <property type="entry name" value="D-TYROSYL-TRNA TYR DEACYLASE"/>
    <property type="match status" value="1"/>
</dbReference>
<comment type="subcellular location">
    <subcellularLocation>
        <location evidence="5">Cytoplasm</location>
    </subcellularLocation>
</comment>
<dbReference type="Pfam" id="PF02580">
    <property type="entry name" value="Tyr_Deacylase"/>
    <property type="match status" value="1"/>
</dbReference>
<keyword evidence="5" id="KW-0378">Hydrolase</keyword>
<dbReference type="GO" id="GO:0051500">
    <property type="term" value="F:D-tyrosyl-tRNA(Tyr) deacylase activity"/>
    <property type="evidence" value="ECO:0007669"/>
    <property type="project" value="TreeGrafter"/>
</dbReference>
<accession>A0A699ZPR4</accession>
<dbReference type="EMBL" id="BLLF01002204">
    <property type="protein sequence ID" value="GFH23150.1"/>
    <property type="molecule type" value="Genomic_DNA"/>
</dbReference>
<sequence length="214" mass="23200">MHMGDLFSLFSVHWKRAVNGGVPWHLRCACLLALQIDSPAVPRLPLGVGHQHGLAFSGIELSMRAVIQRVKSASVEVEGKIVSSIGPGLLCLVGLKTTDTAKDAAYITKKILKTRAFNGEGEDGRSWDKDVISCGYEVLLVSQFTLYGRLQKAKPDFTKAMSTAPAKEMWAAFVAQVQEAHKPELVKDGVFGAMMDVALVNDGPVTFLLDSETD</sequence>
<evidence type="ECO:0000256" key="2">
    <source>
        <dbReference type="ARBA" id="ARBA00013056"/>
    </source>
</evidence>
<dbReference type="SUPFAM" id="SSF69500">
    <property type="entry name" value="DTD-like"/>
    <property type="match status" value="1"/>
</dbReference>
<dbReference type="NCBIfam" id="TIGR00256">
    <property type="entry name" value="D-aminoacyl-tRNA deacylase"/>
    <property type="match status" value="1"/>
</dbReference>
<dbReference type="AlphaFoldDB" id="A0A699ZPR4"/>
<gene>
    <name evidence="6" type="ORF">HaLaN_20718</name>
</gene>
<evidence type="ECO:0000256" key="1">
    <source>
        <dbReference type="ARBA" id="ARBA00009673"/>
    </source>
</evidence>
<keyword evidence="7" id="KW-1185">Reference proteome</keyword>
<comment type="similarity">
    <text evidence="1 5">Belongs to the DTD family.</text>
</comment>
<dbReference type="InterPro" id="IPR003732">
    <property type="entry name" value="Daa-tRNA_deacyls_DTD"/>
</dbReference>
<dbReference type="EC" id="3.1.1.96" evidence="2 5"/>
<keyword evidence="5" id="KW-0820">tRNA-binding</keyword>
<dbReference type="InterPro" id="IPR023509">
    <property type="entry name" value="DTD-like_sf"/>
</dbReference>
<evidence type="ECO:0000313" key="7">
    <source>
        <dbReference type="Proteomes" id="UP000485058"/>
    </source>
</evidence>
<dbReference type="GO" id="GO:0005737">
    <property type="term" value="C:cytoplasm"/>
    <property type="evidence" value="ECO:0007669"/>
    <property type="project" value="UniProtKB-SubCell"/>
</dbReference>
<name>A0A699ZPR4_HAELA</name>
<organism evidence="6 7">
    <name type="scientific">Haematococcus lacustris</name>
    <name type="common">Green alga</name>
    <name type="synonym">Haematococcus pluvialis</name>
    <dbReference type="NCBI Taxonomy" id="44745"/>
    <lineage>
        <taxon>Eukaryota</taxon>
        <taxon>Viridiplantae</taxon>
        <taxon>Chlorophyta</taxon>
        <taxon>core chlorophytes</taxon>
        <taxon>Chlorophyceae</taxon>
        <taxon>CS clade</taxon>
        <taxon>Chlamydomonadales</taxon>
        <taxon>Haematococcaceae</taxon>
        <taxon>Haematococcus</taxon>
    </lineage>
</organism>
<keyword evidence="5" id="KW-0963">Cytoplasm</keyword>
<dbReference type="PANTHER" id="PTHR10472:SF5">
    <property type="entry name" value="D-AMINOACYL-TRNA DEACYLASE 1"/>
    <property type="match status" value="1"/>
</dbReference>
<dbReference type="Gene3D" id="3.50.80.10">
    <property type="entry name" value="D-tyrosyl-tRNA(Tyr) deacylase"/>
    <property type="match status" value="1"/>
</dbReference>
<reference evidence="6 7" key="1">
    <citation type="submission" date="2020-02" db="EMBL/GenBank/DDBJ databases">
        <title>Draft genome sequence of Haematococcus lacustris strain NIES-144.</title>
        <authorList>
            <person name="Morimoto D."/>
            <person name="Nakagawa S."/>
            <person name="Yoshida T."/>
            <person name="Sawayama S."/>
        </authorList>
    </citation>
    <scope>NUCLEOTIDE SEQUENCE [LARGE SCALE GENOMIC DNA]</scope>
    <source>
        <strain evidence="6 7">NIES-144</strain>
    </source>
</reference>
<protein>
    <recommendedName>
        <fullName evidence="2 5">D-aminoacyl-tRNA deacylase</fullName>
        <ecNumber evidence="2 5">3.1.1.96</ecNumber>
    </recommendedName>
</protein>
<dbReference type="Proteomes" id="UP000485058">
    <property type="component" value="Unassembled WGS sequence"/>
</dbReference>
<dbReference type="GO" id="GO:0000049">
    <property type="term" value="F:tRNA binding"/>
    <property type="evidence" value="ECO:0007669"/>
    <property type="project" value="UniProtKB-KW"/>
</dbReference>